<protein>
    <submittedName>
        <fullName evidence="2">Uncharacterized protein</fullName>
    </submittedName>
</protein>
<dbReference type="Proteomes" id="UP000076798">
    <property type="component" value="Unassembled WGS sequence"/>
</dbReference>
<accession>A0A165YT07</accession>
<proteinExistence type="predicted"/>
<dbReference type="STRING" id="1314776.A0A165YT07"/>
<evidence type="ECO:0000313" key="3">
    <source>
        <dbReference type="Proteomes" id="UP000076798"/>
    </source>
</evidence>
<dbReference type="InterPro" id="IPR021109">
    <property type="entry name" value="Peptidase_aspartic_dom_sf"/>
</dbReference>
<name>A0A165YT07_9AGAM</name>
<feature type="compositionally biased region" description="Low complexity" evidence="1">
    <location>
        <begin position="128"/>
        <end position="138"/>
    </location>
</feature>
<keyword evidence="3" id="KW-1185">Reference proteome</keyword>
<evidence type="ECO:0000313" key="2">
    <source>
        <dbReference type="EMBL" id="KZT33575.1"/>
    </source>
</evidence>
<feature type="region of interest" description="Disordered" evidence="1">
    <location>
        <begin position="126"/>
        <end position="162"/>
    </location>
</feature>
<sequence length="308" mass="33622">MATSIPPNAAPSIIDVHTPSTSFSIVHALQEESLDGIYDKLSRKSDAATGARGERIGPGWIKYLWNGGVWNLDDDSDYSIFAWRHATTQPPTIHLKNPNVPLPPTGEGNKLFYLYRPVSPALSAGVASSTTRSVSGKSTRSKKSTKKALSINGKSVHHPEDNLPQYKKDFMKFNNENGVRTVVGSIGAVKGVRMLLKNGYRHVYISRNFALRNGFIPADAAPGLYGYGGLVNIGQWPITLGETTTTHSVYLSEETHFDVILGRAFMERRGIKTDPTDLTNVVCLDTGEKLVIEVVVLKDGRGEIVTVT</sequence>
<dbReference type="OrthoDB" id="6600758at2759"/>
<dbReference type="Gene3D" id="2.40.70.10">
    <property type="entry name" value="Acid Proteases"/>
    <property type="match status" value="1"/>
</dbReference>
<reference evidence="2 3" key="1">
    <citation type="journal article" date="2016" name="Mol. Biol. Evol.">
        <title>Comparative Genomics of Early-Diverging Mushroom-Forming Fungi Provides Insights into the Origins of Lignocellulose Decay Capabilities.</title>
        <authorList>
            <person name="Nagy L.G."/>
            <person name="Riley R."/>
            <person name="Tritt A."/>
            <person name="Adam C."/>
            <person name="Daum C."/>
            <person name="Floudas D."/>
            <person name="Sun H."/>
            <person name="Yadav J.S."/>
            <person name="Pangilinan J."/>
            <person name="Larsson K.H."/>
            <person name="Matsuura K."/>
            <person name="Barry K."/>
            <person name="Labutti K."/>
            <person name="Kuo R."/>
            <person name="Ohm R.A."/>
            <person name="Bhattacharya S.S."/>
            <person name="Shirouzu T."/>
            <person name="Yoshinaga Y."/>
            <person name="Martin F.M."/>
            <person name="Grigoriev I.V."/>
            <person name="Hibbett D.S."/>
        </authorList>
    </citation>
    <scope>NUCLEOTIDE SEQUENCE [LARGE SCALE GENOMIC DNA]</scope>
    <source>
        <strain evidence="2 3">HHB10207 ss-3</strain>
    </source>
</reference>
<evidence type="ECO:0000256" key="1">
    <source>
        <dbReference type="SAM" id="MobiDB-lite"/>
    </source>
</evidence>
<dbReference type="EMBL" id="KV428232">
    <property type="protein sequence ID" value="KZT33575.1"/>
    <property type="molecule type" value="Genomic_DNA"/>
</dbReference>
<dbReference type="AlphaFoldDB" id="A0A165YT07"/>
<organism evidence="2 3">
    <name type="scientific">Sistotremastrum suecicum HHB10207 ss-3</name>
    <dbReference type="NCBI Taxonomy" id="1314776"/>
    <lineage>
        <taxon>Eukaryota</taxon>
        <taxon>Fungi</taxon>
        <taxon>Dikarya</taxon>
        <taxon>Basidiomycota</taxon>
        <taxon>Agaricomycotina</taxon>
        <taxon>Agaricomycetes</taxon>
        <taxon>Sistotremastrales</taxon>
        <taxon>Sistotremastraceae</taxon>
        <taxon>Sistotremastrum</taxon>
    </lineage>
</organism>
<gene>
    <name evidence="2" type="ORF">SISSUDRAFT_992906</name>
</gene>